<feature type="region of interest" description="Disordered" evidence="1">
    <location>
        <begin position="1"/>
        <end position="49"/>
    </location>
</feature>
<keyword evidence="4" id="KW-1185">Reference proteome</keyword>
<dbReference type="PANTHER" id="PTHR36970">
    <property type="entry name" value="UNNAMED PRODUCT"/>
    <property type="match status" value="1"/>
</dbReference>
<feature type="transmembrane region" description="Helical" evidence="2">
    <location>
        <begin position="383"/>
        <end position="401"/>
    </location>
</feature>
<dbReference type="AlphaFoldDB" id="A0AAD3CL38"/>
<feature type="compositionally biased region" description="Basic and acidic residues" evidence="1">
    <location>
        <begin position="1"/>
        <end position="11"/>
    </location>
</feature>
<evidence type="ECO:0000256" key="1">
    <source>
        <dbReference type="SAM" id="MobiDB-lite"/>
    </source>
</evidence>
<organism evidence="3 4">
    <name type="scientific">Chaetoceros tenuissimus</name>
    <dbReference type="NCBI Taxonomy" id="426638"/>
    <lineage>
        <taxon>Eukaryota</taxon>
        <taxon>Sar</taxon>
        <taxon>Stramenopiles</taxon>
        <taxon>Ochrophyta</taxon>
        <taxon>Bacillariophyta</taxon>
        <taxon>Coscinodiscophyceae</taxon>
        <taxon>Chaetocerotophycidae</taxon>
        <taxon>Chaetocerotales</taxon>
        <taxon>Chaetocerotaceae</taxon>
        <taxon>Chaetoceros</taxon>
    </lineage>
</organism>
<evidence type="ECO:0000313" key="4">
    <source>
        <dbReference type="Proteomes" id="UP001054902"/>
    </source>
</evidence>
<feature type="transmembrane region" description="Helical" evidence="2">
    <location>
        <begin position="184"/>
        <end position="203"/>
    </location>
</feature>
<comment type="caution">
    <text evidence="3">The sequence shown here is derived from an EMBL/GenBank/DDBJ whole genome shotgun (WGS) entry which is preliminary data.</text>
</comment>
<dbReference type="EMBL" id="BLLK01000023">
    <property type="protein sequence ID" value="GFH47664.1"/>
    <property type="molecule type" value="Genomic_DNA"/>
</dbReference>
<keyword evidence="2" id="KW-1133">Transmembrane helix</keyword>
<feature type="compositionally biased region" description="Low complexity" evidence="1">
    <location>
        <begin position="17"/>
        <end position="32"/>
    </location>
</feature>
<dbReference type="Proteomes" id="UP001054902">
    <property type="component" value="Unassembled WGS sequence"/>
</dbReference>
<keyword evidence="2" id="KW-0812">Transmembrane</keyword>
<evidence type="ECO:0000256" key="2">
    <source>
        <dbReference type="SAM" id="Phobius"/>
    </source>
</evidence>
<keyword evidence="2" id="KW-0472">Membrane</keyword>
<feature type="transmembrane region" description="Helical" evidence="2">
    <location>
        <begin position="141"/>
        <end position="169"/>
    </location>
</feature>
<gene>
    <name evidence="3" type="ORF">CTEN210_04139</name>
</gene>
<protein>
    <submittedName>
        <fullName evidence="3">Uncharacterized protein</fullName>
    </submittedName>
</protein>
<sequence length="526" mass="59142">MSQEEETHLTERTGNVTNQQSPSQSTKKTSFTGDTKQAETTPLRKKTRVVETMENSGKKIHQASYAAASAIKSNAKTLAKSVNLNNIAKSYDEKKVGMGGIAKKGIKESDQIGIEEHEAVVRKIVQSCWVTQFLTTLLSSVLVFVVYLISIETILSCALTVGLTLFWYYKRDENDSWEGSGMDWIVLGFAVITPLTVTIKLAFTRRERALYEISRIRSFCFQLYTAHTIWDWPGRDEKISQEELLKHSDKVLEQLIGIGDELSRFLTLPTSSRSYHRMLKGGRVKAATIMEVAYRLMDSLYTQRMLKISKLNENLKTKGLSATECSRLRQSERFIGEAIENLRHIKMYRTPQALRAFGRIFTLALPAFYAPAFAQLAIDLHSLANGIFFAILTPLVLTALFQTMQVMEDPFVGWVSLDGIDVREEMEILHFQQLISARKTLFPNAPDYEEESKAAIVSNAQIDMGASARVSRLAVASAGSPNATSAAPIQEFSNNASFRMSHFHIESRRDLATEVKPGHRRNQSNF</sequence>
<feature type="transmembrane region" description="Helical" evidence="2">
    <location>
        <begin position="356"/>
        <end position="377"/>
    </location>
</feature>
<dbReference type="PANTHER" id="PTHR36970:SF1">
    <property type="entry name" value="BESTROPHIN HOMOLOG"/>
    <property type="match status" value="1"/>
</dbReference>
<evidence type="ECO:0000313" key="3">
    <source>
        <dbReference type="EMBL" id="GFH47664.1"/>
    </source>
</evidence>
<accession>A0AAD3CL38</accession>
<proteinExistence type="predicted"/>
<reference evidence="3 4" key="1">
    <citation type="journal article" date="2021" name="Sci. Rep.">
        <title>The genome of the diatom Chaetoceros tenuissimus carries an ancient integrated fragment of an extant virus.</title>
        <authorList>
            <person name="Hongo Y."/>
            <person name="Kimura K."/>
            <person name="Takaki Y."/>
            <person name="Yoshida Y."/>
            <person name="Baba S."/>
            <person name="Kobayashi G."/>
            <person name="Nagasaki K."/>
            <person name="Hano T."/>
            <person name="Tomaru Y."/>
        </authorList>
    </citation>
    <scope>NUCLEOTIDE SEQUENCE [LARGE SCALE GENOMIC DNA]</scope>
    <source>
        <strain evidence="3 4">NIES-3715</strain>
    </source>
</reference>
<name>A0AAD3CL38_9STRA</name>